<evidence type="ECO:0000256" key="4">
    <source>
        <dbReference type="ARBA" id="ARBA00023125"/>
    </source>
</evidence>
<dbReference type="EMBL" id="BAAATZ010000032">
    <property type="protein sequence ID" value="GAA2736510.1"/>
    <property type="molecule type" value="Genomic_DNA"/>
</dbReference>
<comment type="caution">
    <text evidence="8">The sequence shown here is derived from an EMBL/GenBank/DDBJ whole genome shotgun (WGS) entry which is preliminary data.</text>
</comment>
<dbReference type="InterPro" id="IPR039425">
    <property type="entry name" value="RNA_pol_sigma-70-like"/>
</dbReference>
<dbReference type="InterPro" id="IPR014284">
    <property type="entry name" value="RNA_pol_sigma-70_dom"/>
</dbReference>
<keyword evidence="5" id="KW-0804">Transcription</keyword>
<reference evidence="8 9" key="1">
    <citation type="journal article" date="2019" name="Int. J. Syst. Evol. Microbiol.">
        <title>The Global Catalogue of Microorganisms (GCM) 10K type strain sequencing project: providing services to taxonomists for standard genome sequencing and annotation.</title>
        <authorList>
            <consortium name="The Broad Institute Genomics Platform"/>
            <consortium name="The Broad Institute Genome Sequencing Center for Infectious Disease"/>
            <person name="Wu L."/>
            <person name="Ma J."/>
        </authorList>
    </citation>
    <scope>NUCLEOTIDE SEQUENCE [LARGE SCALE GENOMIC DNA]</scope>
    <source>
        <strain evidence="8 9">JCM 8201</strain>
    </source>
</reference>
<evidence type="ECO:0000256" key="3">
    <source>
        <dbReference type="ARBA" id="ARBA00023082"/>
    </source>
</evidence>
<dbReference type="PANTHER" id="PTHR43133:SF8">
    <property type="entry name" value="RNA POLYMERASE SIGMA FACTOR HI_1459-RELATED"/>
    <property type="match status" value="1"/>
</dbReference>
<keyword evidence="2" id="KW-0805">Transcription regulation</keyword>
<dbReference type="InterPro" id="IPR036388">
    <property type="entry name" value="WH-like_DNA-bd_sf"/>
</dbReference>
<keyword evidence="3" id="KW-0731">Sigma factor</keyword>
<evidence type="ECO:0000259" key="7">
    <source>
        <dbReference type="Pfam" id="PF04542"/>
    </source>
</evidence>
<dbReference type="Proteomes" id="UP001501842">
    <property type="component" value="Unassembled WGS sequence"/>
</dbReference>
<keyword evidence="4" id="KW-0238">DNA-binding</keyword>
<dbReference type="SUPFAM" id="SSF88659">
    <property type="entry name" value="Sigma3 and sigma4 domains of RNA polymerase sigma factors"/>
    <property type="match status" value="1"/>
</dbReference>
<dbReference type="SUPFAM" id="SSF88946">
    <property type="entry name" value="Sigma2 domain of RNA polymerase sigma factors"/>
    <property type="match status" value="1"/>
</dbReference>
<evidence type="ECO:0000313" key="9">
    <source>
        <dbReference type="Proteomes" id="UP001501842"/>
    </source>
</evidence>
<dbReference type="NCBIfam" id="TIGR02937">
    <property type="entry name" value="sigma70-ECF"/>
    <property type="match status" value="1"/>
</dbReference>
<feature type="domain" description="RNA polymerase sigma-70 region 2" evidence="7">
    <location>
        <begin position="22"/>
        <end position="82"/>
    </location>
</feature>
<proteinExistence type="inferred from homology"/>
<evidence type="ECO:0000313" key="8">
    <source>
        <dbReference type="EMBL" id="GAA2736510.1"/>
    </source>
</evidence>
<evidence type="ECO:0000256" key="2">
    <source>
        <dbReference type="ARBA" id="ARBA00023015"/>
    </source>
</evidence>
<keyword evidence="9" id="KW-1185">Reference proteome</keyword>
<dbReference type="InterPro" id="IPR013325">
    <property type="entry name" value="RNA_pol_sigma_r2"/>
</dbReference>
<protein>
    <recommendedName>
        <fullName evidence="7">RNA polymerase sigma-70 region 2 domain-containing protein</fullName>
    </recommendedName>
</protein>
<evidence type="ECO:0000256" key="5">
    <source>
        <dbReference type="ARBA" id="ARBA00023163"/>
    </source>
</evidence>
<dbReference type="InterPro" id="IPR007627">
    <property type="entry name" value="RNA_pol_sigma70_r2"/>
</dbReference>
<dbReference type="RefSeq" id="WP_344456206.1">
    <property type="nucleotide sequence ID" value="NZ_BAAATZ010000032.1"/>
</dbReference>
<dbReference type="PANTHER" id="PTHR43133">
    <property type="entry name" value="RNA POLYMERASE ECF-TYPE SIGMA FACTO"/>
    <property type="match status" value="1"/>
</dbReference>
<dbReference type="InterPro" id="IPR013324">
    <property type="entry name" value="RNA_pol_sigma_r3/r4-like"/>
</dbReference>
<evidence type="ECO:0000256" key="1">
    <source>
        <dbReference type="ARBA" id="ARBA00010641"/>
    </source>
</evidence>
<comment type="similarity">
    <text evidence="1">Belongs to the sigma-70 factor family. ECF subfamily.</text>
</comment>
<accession>A0ABN3UT25</accession>
<gene>
    <name evidence="8" type="ORF">GCM10010439_63790</name>
</gene>
<sequence>MIEDAELTARVRDGDEQAVEELYRRHHAAVLAFAGRLCRQPQTAEDLASEAFARTLRTVRSGTGGPSGGWRPYLYAVARNTASAWSQADGRAVLTAEFEDLPGGDEPEPPSEEAALAVDAYESLPERWKTVLWHTLIEDESPDRVAALLGTTANNVNVLAFRAREGLRRAFLTAHAARASAPECRTYADHLAKAVRKPGARHPRALRQHLDACPSCARTHAALLDLNTTLRTSLPIALFLPPANSAAPVVPVETTASTWLTTKLTLAGGALAAAGAVTAGLIMVPEEPKKAPPPVASTARPATTRPLPVPALQPKQVPDGVRIRKSGAACVGVTGRTAVPLPCGDPRTAWRRDGEDHFRLVNAATGRCLVAAEHYDRASFNGGGIRALRTGPCSTAGTWSTPRFSDGVPRLIDDATRTALSIGKPFGGSPNPTAYILYGAYTNSEDQHFTLT</sequence>
<dbReference type="Gene3D" id="1.10.10.10">
    <property type="entry name" value="Winged helix-like DNA-binding domain superfamily/Winged helix DNA-binding domain"/>
    <property type="match status" value="1"/>
</dbReference>
<dbReference type="Pfam" id="PF04542">
    <property type="entry name" value="Sigma70_r2"/>
    <property type="match status" value="1"/>
</dbReference>
<dbReference type="Gene3D" id="1.10.1740.10">
    <property type="match status" value="1"/>
</dbReference>
<evidence type="ECO:0000256" key="6">
    <source>
        <dbReference type="SAM" id="MobiDB-lite"/>
    </source>
</evidence>
<feature type="region of interest" description="Disordered" evidence="6">
    <location>
        <begin position="289"/>
        <end position="315"/>
    </location>
</feature>
<organism evidence="8 9">
    <name type="scientific">Actinocorallia aurantiaca</name>
    <dbReference type="NCBI Taxonomy" id="46204"/>
    <lineage>
        <taxon>Bacteria</taxon>
        <taxon>Bacillati</taxon>
        <taxon>Actinomycetota</taxon>
        <taxon>Actinomycetes</taxon>
        <taxon>Streptosporangiales</taxon>
        <taxon>Thermomonosporaceae</taxon>
        <taxon>Actinocorallia</taxon>
    </lineage>
</organism>
<name>A0ABN3UT25_9ACTN</name>